<accession>A0A6D1ADI4</accession>
<protein>
    <submittedName>
        <fullName evidence="1">RluA family pseudouridine synthase</fullName>
    </submittedName>
</protein>
<gene>
    <name evidence="1" type="ORF">G3563_27175</name>
</gene>
<name>A0A6D1ADI4_ECOLX</name>
<dbReference type="EMBL" id="JAAHTE010000265">
    <property type="protein sequence ID" value="NEU02750.1"/>
    <property type="molecule type" value="Genomic_DNA"/>
</dbReference>
<comment type="caution">
    <text evidence="1">The sequence shown here is derived from an EMBL/GenBank/DDBJ whole genome shotgun (WGS) entry which is preliminary data.</text>
</comment>
<reference evidence="1" key="1">
    <citation type="submission" date="2020-02" db="EMBL/GenBank/DDBJ databases">
        <title>Investigating the Use of Bacteriophages as New Decolonization Strategy for Intestinal Carriage of CTX-M-15-producing ST131 Escherichia coli: an In Vitro Continuous Culture System Model.</title>
        <authorList>
            <person name="Bernasconi O.J."/>
            <person name="Campos-Madueno E.I."/>
            <person name="Dona V."/>
            <person name="Perreten V."/>
            <person name="Carattoli A."/>
            <person name="Endimiani A."/>
        </authorList>
    </citation>
    <scope>NUCLEOTIDE SEQUENCE</scope>
    <source>
        <strain evidence="1">4901.28</strain>
    </source>
</reference>
<sequence length="34" mass="4312">TKRVYLHCYKLKFNNLERSLEYLNGKEFECKEEW</sequence>
<evidence type="ECO:0000313" key="1">
    <source>
        <dbReference type="EMBL" id="NEU02750.1"/>
    </source>
</evidence>
<proteinExistence type="predicted"/>
<feature type="non-terminal residue" evidence="1">
    <location>
        <position position="1"/>
    </location>
</feature>
<dbReference type="AlphaFoldDB" id="A0A6D1ADI4"/>
<organism evidence="1">
    <name type="scientific">Escherichia coli</name>
    <dbReference type="NCBI Taxonomy" id="562"/>
    <lineage>
        <taxon>Bacteria</taxon>
        <taxon>Pseudomonadati</taxon>
        <taxon>Pseudomonadota</taxon>
        <taxon>Gammaproteobacteria</taxon>
        <taxon>Enterobacterales</taxon>
        <taxon>Enterobacteriaceae</taxon>
        <taxon>Escherichia</taxon>
    </lineage>
</organism>